<keyword evidence="2" id="KW-0503">Monooxygenase</keyword>
<evidence type="ECO:0000256" key="2">
    <source>
        <dbReference type="RuleBase" id="RU000461"/>
    </source>
</evidence>
<keyword evidence="2" id="KW-0560">Oxidoreductase</keyword>
<dbReference type="SUPFAM" id="SSF48264">
    <property type="entry name" value="Cytochrome P450"/>
    <property type="match status" value="1"/>
</dbReference>
<evidence type="ECO:0000313" key="3">
    <source>
        <dbReference type="EMBL" id="NEY90603.1"/>
    </source>
</evidence>
<dbReference type="RefSeq" id="WP_164625238.1">
    <property type="nucleotide sequence ID" value="NZ_JAAIVJ010000005.1"/>
</dbReference>
<keyword evidence="2" id="KW-0408">Iron</keyword>
<keyword evidence="2" id="KW-0479">Metal-binding</keyword>
<dbReference type="Pfam" id="PF00067">
    <property type="entry name" value="p450"/>
    <property type="match status" value="1"/>
</dbReference>
<keyword evidence="2" id="KW-0349">Heme</keyword>
<dbReference type="InterPro" id="IPR001128">
    <property type="entry name" value="Cyt_P450"/>
</dbReference>
<dbReference type="PANTHER" id="PTHR46696:SF1">
    <property type="entry name" value="CYTOCHROME P450 YJIB-RELATED"/>
    <property type="match status" value="1"/>
</dbReference>
<gene>
    <name evidence="3" type="ORF">G4Z14_09875</name>
</gene>
<dbReference type="Proteomes" id="UP000477782">
    <property type="component" value="Unassembled WGS sequence"/>
</dbReference>
<sequence>MRYSETITIEDLDTDPFPHYARLRAEDPIAPVPAANCWFATRWKDIEQIARHPDFTAVSDEAPVNAAFGRPNVLTSEGPTHAALRGGIEPHYKPRRVADYIDALVRPIAEAQLAAFRASGSNDLLTEYFEPISALALARSFGFMDVDTPTLRRWFHGLSQGAINFERDPARAAICAAAVQEIEAVTLPLLERLAKTPDNSPLSHMLHSGMEPGQTRPVEMILPSVKVSLLGGMQEPGHGAANLMVGLLQNPDQFAALRADLETRLGPAIDEALRWIAPIGTMMRTATRDTEVNGFAVPEGTAVSCIFASANRDETRWDNADAFDILRPQKAHMAFGQGVHFCAGKWFAKAQIEVAMRVLLDAFPRLAFADGPPEFRGWEFRAPRHCRIAL</sequence>
<proteinExistence type="inferred from homology"/>
<reference evidence="3 4" key="1">
    <citation type="submission" date="2020-02" db="EMBL/GenBank/DDBJ databases">
        <authorList>
            <person name="Chen W.-M."/>
        </authorList>
    </citation>
    <scope>NUCLEOTIDE SEQUENCE [LARGE SCALE GENOMIC DNA]</scope>
    <source>
        <strain evidence="3 4">KMS-5</strain>
    </source>
</reference>
<dbReference type="GO" id="GO:0016705">
    <property type="term" value="F:oxidoreductase activity, acting on paired donors, with incorporation or reduction of molecular oxygen"/>
    <property type="evidence" value="ECO:0007669"/>
    <property type="project" value="InterPro"/>
</dbReference>
<dbReference type="InterPro" id="IPR002397">
    <property type="entry name" value="Cyt_P450_B"/>
</dbReference>
<dbReference type="PROSITE" id="PS00086">
    <property type="entry name" value="CYTOCHROME_P450"/>
    <property type="match status" value="1"/>
</dbReference>
<dbReference type="InterPro" id="IPR036396">
    <property type="entry name" value="Cyt_P450_sf"/>
</dbReference>
<dbReference type="AlphaFoldDB" id="A0A6M0QVB7"/>
<evidence type="ECO:0000313" key="4">
    <source>
        <dbReference type="Proteomes" id="UP000477782"/>
    </source>
</evidence>
<keyword evidence="4" id="KW-1185">Reference proteome</keyword>
<comment type="similarity">
    <text evidence="1 2">Belongs to the cytochrome P450 family.</text>
</comment>
<name>A0A6M0QVB7_9RHOB</name>
<dbReference type="EMBL" id="JAAIVJ010000005">
    <property type="protein sequence ID" value="NEY90603.1"/>
    <property type="molecule type" value="Genomic_DNA"/>
</dbReference>
<accession>A0A6M0QVB7</accession>
<dbReference type="GO" id="GO:0020037">
    <property type="term" value="F:heme binding"/>
    <property type="evidence" value="ECO:0007669"/>
    <property type="project" value="InterPro"/>
</dbReference>
<dbReference type="PRINTS" id="PR00359">
    <property type="entry name" value="BP450"/>
</dbReference>
<protein>
    <submittedName>
        <fullName evidence="3">Cytochrome P450</fullName>
    </submittedName>
</protein>
<evidence type="ECO:0000256" key="1">
    <source>
        <dbReference type="ARBA" id="ARBA00010617"/>
    </source>
</evidence>
<dbReference type="Gene3D" id="1.10.630.10">
    <property type="entry name" value="Cytochrome P450"/>
    <property type="match status" value="1"/>
</dbReference>
<organism evidence="3 4">
    <name type="scientific">Tabrizicola oligotrophica</name>
    <dbReference type="NCBI Taxonomy" id="2710650"/>
    <lineage>
        <taxon>Bacteria</taxon>
        <taxon>Pseudomonadati</taxon>
        <taxon>Pseudomonadota</taxon>
        <taxon>Alphaproteobacteria</taxon>
        <taxon>Rhodobacterales</taxon>
        <taxon>Paracoccaceae</taxon>
        <taxon>Tabrizicola</taxon>
    </lineage>
</organism>
<dbReference type="GO" id="GO:0004497">
    <property type="term" value="F:monooxygenase activity"/>
    <property type="evidence" value="ECO:0007669"/>
    <property type="project" value="UniProtKB-KW"/>
</dbReference>
<dbReference type="PANTHER" id="PTHR46696">
    <property type="entry name" value="P450, PUTATIVE (EUROFUNG)-RELATED"/>
    <property type="match status" value="1"/>
</dbReference>
<dbReference type="GO" id="GO:0005506">
    <property type="term" value="F:iron ion binding"/>
    <property type="evidence" value="ECO:0007669"/>
    <property type="project" value="InterPro"/>
</dbReference>
<comment type="caution">
    <text evidence="3">The sequence shown here is derived from an EMBL/GenBank/DDBJ whole genome shotgun (WGS) entry which is preliminary data.</text>
</comment>
<dbReference type="InterPro" id="IPR017972">
    <property type="entry name" value="Cyt_P450_CS"/>
</dbReference>